<dbReference type="EMBL" id="BGZK01000532">
    <property type="protein sequence ID" value="GBP48858.1"/>
    <property type="molecule type" value="Genomic_DNA"/>
</dbReference>
<comment type="caution">
    <text evidence="2">The sequence shown here is derived from an EMBL/GenBank/DDBJ whole genome shotgun (WGS) entry which is preliminary data.</text>
</comment>
<evidence type="ECO:0000256" key="1">
    <source>
        <dbReference type="SAM" id="MobiDB-lite"/>
    </source>
</evidence>
<accession>A0A4C1WBT0</accession>
<reference evidence="2 3" key="1">
    <citation type="journal article" date="2019" name="Commun. Biol.">
        <title>The bagworm genome reveals a unique fibroin gene that provides high tensile strength.</title>
        <authorList>
            <person name="Kono N."/>
            <person name="Nakamura H."/>
            <person name="Ohtoshi R."/>
            <person name="Tomita M."/>
            <person name="Numata K."/>
            <person name="Arakawa K."/>
        </authorList>
    </citation>
    <scope>NUCLEOTIDE SEQUENCE [LARGE SCALE GENOMIC DNA]</scope>
</reference>
<gene>
    <name evidence="2" type="ORF">EVAR_98042_1</name>
</gene>
<organism evidence="2 3">
    <name type="scientific">Eumeta variegata</name>
    <name type="common">Bagworm moth</name>
    <name type="synonym">Eumeta japonica</name>
    <dbReference type="NCBI Taxonomy" id="151549"/>
    <lineage>
        <taxon>Eukaryota</taxon>
        <taxon>Metazoa</taxon>
        <taxon>Ecdysozoa</taxon>
        <taxon>Arthropoda</taxon>
        <taxon>Hexapoda</taxon>
        <taxon>Insecta</taxon>
        <taxon>Pterygota</taxon>
        <taxon>Neoptera</taxon>
        <taxon>Endopterygota</taxon>
        <taxon>Lepidoptera</taxon>
        <taxon>Glossata</taxon>
        <taxon>Ditrysia</taxon>
        <taxon>Tineoidea</taxon>
        <taxon>Psychidae</taxon>
        <taxon>Oiketicinae</taxon>
        <taxon>Eumeta</taxon>
    </lineage>
</organism>
<keyword evidence="3" id="KW-1185">Reference proteome</keyword>
<dbReference type="AlphaFoldDB" id="A0A4C1WBT0"/>
<evidence type="ECO:0000313" key="2">
    <source>
        <dbReference type="EMBL" id="GBP48858.1"/>
    </source>
</evidence>
<dbReference type="Proteomes" id="UP000299102">
    <property type="component" value="Unassembled WGS sequence"/>
</dbReference>
<feature type="region of interest" description="Disordered" evidence="1">
    <location>
        <begin position="48"/>
        <end position="76"/>
    </location>
</feature>
<sequence length="114" mass="12632">MAGESEVGHWKGGRRKSGSRRIARSLHGQDVIYSHVVCADTKNRRCHPDLDDISRTIPPGGPHRFSEAPLGHPSSIHPSSPLSITLIHKIDSSVYLDSFFQAIDPPQPFLSYYS</sequence>
<feature type="region of interest" description="Disordered" evidence="1">
    <location>
        <begin position="1"/>
        <end position="22"/>
    </location>
</feature>
<name>A0A4C1WBT0_EUMVA</name>
<evidence type="ECO:0000313" key="3">
    <source>
        <dbReference type="Proteomes" id="UP000299102"/>
    </source>
</evidence>
<feature type="compositionally biased region" description="Basic residues" evidence="1">
    <location>
        <begin position="11"/>
        <end position="22"/>
    </location>
</feature>
<proteinExistence type="predicted"/>
<protein>
    <submittedName>
        <fullName evidence="2">Uncharacterized protein</fullName>
    </submittedName>
</protein>